<dbReference type="RefSeq" id="WP_153481749.1">
    <property type="nucleotide sequence ID" value="NZ_VDEQ01000070.1"/>
</dbReference>
<evidence type="ECO:0000313" key="3">
    <source>
        <dbReference type="EMBL" id="MQS35362.1"/>
    </source>
</evidence>
<comment type="caution">
    <text evidence="3">The sequence shown here is derived from an EMBL/GenBank/DDBJ whole genome shotgun (WGS) entry which is preliminary data.</text>
</comment>
<dbReference type="EMBL" id="VDEQ01000070">
    <property type="protein sequence ID" value="MQS35362.1"/>
    <property type="molecule type" value="Genomic_DNA"/>
</dbReference>
<proteinExistence type="predicted"/>
<dbReference type="Proteomes" id="UP000460558">
    <property type="component" value="Unassembled WGS sequence"/>
</dbReference>
<dbReference type="InterPro" id="IPR055568">
    <property type="entry name" value="DUF7144"/>
</dbReference>
<sequence length="145" mass="15615">MQSEAANSDDSAVPPLERSHWVAFAGILLMLSGLFDIINGFVALLDHGYYETTADHGNRLLIFNYAAWGWVWIIIGVAQLLAGVGVFVGSRAARITGIVLAAACMVGQLMFLSTFPLWSVITMALSVLVIYGLVAEPRHVPGARL</sequence>
<evidence type="ECO:0000256" key="1">
    <source>
        <dbReference type="SAM" id="Phobius"/>
    </source>
</evidence>
<feature type="transmembrane region" description="Helical" evidence="1">
    <location>
        <begin position="21"/>
        <end position="45"/>
    </location>
</feature>
<keyword evidence="4" id="KW-1185">Reference proteome</keyword>
<organism evidence="3 4">
    <name type="scientific">Streptomyces katsurahamanus</name>
    <dbReference type="NCBI Taxonomy" id="2577098"/>
    <lineage>
        <taxon>Bacteria</taxon>
        <taxon>Bacillati</taxon>
        <taxon>Actinomycetota</taxon>
        <taxon>Actinomycetes</taxon>
        <taxon>Kitasatosporales</taxon>
        <taxon>Streptomycetaceae</taxon>
        <taxon>Streptomyces</taxon>
    </lineage>
</organism>
<protein>
    <submittedName>
        <fullName evidence="3">DUF2207 domain-containing protein</fullName>
    </submittedName>
</protein>
<dbReference type="Pfam" id="PF23636">
    <property type="entry name" value="DUF7144"/>
    <property type="match status" value="1"/>
</dbReference>
<name>A0ABW9NPY5_9ACTN</name>
<accession>A0ABW9NPY5</accession>
<evidence type="ECO:0000259" key="2">
    <source>
        <dbReference type="Pfam" id="PF23636"/>
    </source>
</evidence>
<feature type="transmembrane region" description="Helical" evidence="1">
    <location>
        <begin position="117"/>
        <end position="135"/>
    </location>
</feature>
<reference evidence="3 4" key="1">
    <citation type="submission" date="2019-06" db="EMBL/GenBank/DDBJ databases">
        <title>Comparative genomics and metabolomics analyses of clavulanic acid producing Streptomyces species provides insight into specialized metabolism and evolution of beta-lactam biosynthetic gene clusters.</title>
        <authorList>
            <person name="Moore M.A."/>
            <person name="Cruz-Morales P."/>
            <person name="Barona Gomez F."/>
            <person name="Kapil T."/>
        </authorList>
    </citation>
    <scope>NUCLEOTIDE SEQUENCE [LARGE SCALE GENOMIC DNA]</scope>
    <source>
        <strain evidence="3 4">T-272</strain>
    </source>
</reference>
<evidence type="ECO:0000313" key="4">
    <source>
        <dbReference type="Proteomes" id="UP000460558"/>
    </source>
</evidence>
<feature type="transmembrane region" description="Helical" evidence="1">
    <location>
        <begin position="65"/>
        <end position="88"/>
    </location>
</feature>
<feature type="domain" description="DUF7144" evidence="2">
    <location>
        <begin position="21"/>
        <end position="137"/>
    </location>
</feature>
<gene>
    <name evidence="3" type="ORF">FFZ77_06970</name>
</gene>
<keyword evidence="1" id="KW-0472">Membrane</keyword>
<keyword evidence="1" id="KW-0812">Transmembrane</keyword>
<feature type="transmembrane region" description="Helical" evidence="1">
    <location>
        <begin position="95"/>
        <end position="111"/>
    </location>
</feature>
<keyword evidence="1" id="KW-1133">Transmembrane helix</keyword>